<dbReference type="EMBL" id="BLIP01000001">
    <property type="protein sequence ID" value="GFE23196.1"/>
    <property type="molecule type" value="Genomic_DNA"/>
</dbReference>
<reference evidence="1 2" key="1">
    <citation type="submission" date="2019-12" db="EMBL/GenBank/DDBJ databases">
        <title>Whole genome shotgun sequence of Streptomyces libani subsp. libani NBRC 13452.</title>
        <authorList>
            <person name="Ichikawa N."/>
            <person name="Kimura A."/>
            <person name="Kitahashi Y."/>
            <person name="Komaki H."/>
            <person name="Tamura T."/>
        </authorList>
    </citation>
    <scope>NUCLEOTIDE SEQUENCE [LARGE SCALE GENOMIC DNA]</scope>
    <source>
        <strain evidence="1 2">NBRC 13452</strain>
    </source>
</reference>
<comment type="caution">
    <text evidence="1">The sequence shown here is derived from an EMBL/GenBank/DDBJ whole genome shotgun (WGS) entry which is preliminary data.</text>
</comment>
<dbReference type="Proteomes" id="UP000429552">
    <property type="component" value="Unassembled WGS sequence"/>
</dbReference>
<evidence type="ECO:0000313" key="2">
    <source>
        <dbReference type="Proteomes" id="UP000429552"/>
    </source>
</evidence>
<protein>
    <submittedName>
        <fullName evidence="1">Uncharacterized protein</fullName>
    </submittedName>
</protein>
<evidence type="ECO:0000313" key="1">
    <source>
        <dbReference type="EMBL" id="GFE23196.1"/>
    </source>
</evidence>
<dbReference type="AlphaFoldDB" id="A0A640TM01"/>
<gene>
    <name evidence="1" type="ORF">Sliba_36490</name>
</gene>
<name>A0A640TM01_STRNI</name>
<sequence length="46" mass="4978">MATSHGRAISAPNRVKLSPLAVKASRFVRLETGSSVEAVLDRWLQA</sequence>
<accession>A0A640TM01</accession>
<organism evidence="1 2">
    <name type="scientific">Streptomyces nigrescens</name>
    <dbReference type="NCBI Taxonomy" id="1920"/>
    <lineage>
        <taxon>Bacteria</taxon>
        <taxon>Bacillati</taxon>
        <taxon>Actinomycetota</taxon>
        <taxon>Actinomycetes</taxon>
        <taxon>Kitasatosporales</taxon>
        <taxon>Streptomycetaceae</taxon>
        <taxon>Streptomyces</taxon>
    </lineage>
</organism>
<proteinExistence type="predicted"/>